<dbReference type="InterPro" id="IPR011050">
    <property type="entry name" value="Pectin_lyase_fold/virulence"/>
</dbReference>
<dbReference type="InterPro" id="IPR012334">
    <property type="entry name" value="Pectin_lyas_fold"/>
</dbReference>
<dbReference type="Pfam" id="PF13229">
    <property type="entry name" value="Beta_helix"/>
    <property type="match status" value="1"/>
</dbReference>
<dbReference type="InterPro" id="IPR006626">
    <property type="entry name" value="PbH1"/>
</dbReference>
<dbReference type="Gene3D" id="2.160.20.10">
    <property type="entry name" value="Single-stranded right-handed beta-helix, Pectin lyase-like"/>
    <property type="match status" value="2"/>
</dbReference>
<dbReference type="Gene3D" id="2.30.42.10">
    <property type="match status" value="1"/>
</dbReference>
<reference evidence="2" key="1">
    <citation type="submission" date="2020-09" db="EMBL/GenBank/DDBJ databases">
        <authorList>
            <person name="Kim M.K."/>
        </authorList>
    </citation>
    <scope>NUCLEOTIDE SEQUENCE</scope>
    <source>
        <strain evidence="2">BT702</strain>
    </source>
</reference>
<accession>A0A927ARB5</accession>
<sequence>MTHPFQLVRNVIRCTLVGWLGFATSGYAQTRIFVAPSGSDKQAGTLASPLATLDKALANVKTAPQNEVHIYLRNGVYYLPKTLRITPQQIGNKTLLISAYQREQVELNGGRKLALRWQKSDNGIWTANVAGEPFEQLYVNGKKQVLARYPNYDSTAHVFNGTAADAISRTRASRWKNPVGGYVHAIHRHEWGGFHYRITGKTGDTLSYEGGWQNNRPMGMHKNQRFVENIYEELDAPGEWFYDKTTQTLSFIPPAGLDLNTAVVEVSRLKSLVELVGAPEAPLRQVRIQGIRLTNTERTFMEPYEPLLRSDWMLYRGAAVYLENTENCRIESCELTHLGGNAILVSRYNRNATVNGCHIHHVGATAIGFVGDTSAVRSPAYRYEWFVPYAKMDLRPGPKNNRYPANCTASDNLIHHIGEIEKQATGVEISMASDITVRHNTIYQLPRAGINIGDGTWGGHLIEFNDVFDTVLETGDHGSFNSWGRDRFWHPNRKTMDSLVAAHPELIKLDAQKPVVIRNNRFRCDHGWDIDLDDGSSNFLISSNLLLNGGLKFREGFYRTAENNVILNNSFHPHVWFKNSEDVFRKNIVMRGYFPIQVNYWGKELDNNFFPDQTALQKAQQNGTDAHSQFGDPQFTNPKQGDYSVEKGSPALAVGFQNFPMNKFGVQKASLRVLARSPKLPELINSHKESNVAETTWLGIRIRNVQGPGDRSAFGLPDEKGVVVLNVPKESKLAASGLQKDDVIRSINGTDVATITQLVSMQQQLHFMSTIPIRVMRNQRIVEVQLPVK</sequence>
<evidence type="ECO:0000259" key="1">
    <source>
        <dbReference type="PROSITE" id="PS50106"/>
    </source>
</evidence>
<dbReference type="InterPro" id="IPR001478">
    <property type="entry name" value="PDZ"/>
</dbReference>
<feature type="domain" description="PDZ" evidence="1">
    <location>
        <begin position="683"/>
        <end position="779"/>
    </location>
</feature>
<dbReference type="InterPro" id="IPR036034">
    <property type="entry name" value="PDZ_sf"/>
</dbReference>
<name>A0A927ARB5_9BACT</name>
<comment type="caution">
    <text evidence="2">The sequence shown here is derived from an EMBL/GenBank/DDBJ whole genome shotgun (WGS) entry which is preliminary data.</text>
</comment>
<dbReference type="Proteomes" id="UP000598820">
    <property type="component" value="Unassembled WGS sequence"/>
</dbReference>
<dbReference type="SUPFAM" id="SSF51126">
    <property type="entry name" value="Pectin lyase-like"/>
    <property type="match status" value="1"/>
</dbReference>
<dbReference type="Pfam" id="PF13180">
    <property type="entry name" value="PDZ_2"/>
    <property type="match status" value="1"/>
</dbReference>
<dbReference type="PANTHER" id="PTHR36453">
    <property type="entry name" value="SECRETED PROTEIN-RELATED"/>
    <property type="match status" value="1"/>
</dbReference>
<dbReference type="InterPro" id="IPR039448">
    <property type="entry name" value="Beta_helix"/>
</dbReference>
<gene>
    <name evidence="2" type="ORF">IC229_15590</name>
</gene>
<evidence type="ECO:0000313" key="2">
    <source>
        <dbReference type="EMBL" id="MBD2702073.1"/>
    </source>
</evidence>
<dbReference type="CDD" id="cd06779">
    <property type="entry name" value="cpPDZ_Deg_HtrA-like"/>
    <property type="match status" value="1"/>
</dbReference>
<dbReference type="SUPFAM" id="SSF50156">
    <property type="entry name" value="PDZ domain-like"/>
    <property type="match status" value="1"/>
</dbReference>
<protein>
    <submittedName>
        <fullName evidence="2">PDZ domain-containing protein</fullName>
    </submittedName>
</protein>
<proteinExistence type="predicted"/>
<dbReference type="PANTHER" id="PTHR36453:SF1">
    <property type="entry name" value="RIGHT HANDED BETA HELIX DOMAIN-CONTAINING PROTEIN"/>
    <property type="match status" value="1"/>
</dbReference>
<dbReference type="SMART" id="SM00710">
    <property type="entry name" value="PbH1"/>
    <property type="match status" value="4"/>
</dbReference>
<dbReference type="RefSeq" id="WP_190887926.1">
    <property type="nucleotide sequence ID" value="NZ_JACWZY010000012.1"/>
</dbReference>
<dbReference type="EMBL" id="JACWZY010000012">
    <property type="protein sequence ID" value="MBD2702073.1"/>
    <property type="molecule type" value="Genomic_DNA"/>
</dbReference>
<dbReference type="AlphaFoldDB" id="A0A927ARB5"/>
<dbReference type="SMART" id="SM00228">
    <property type="entry name" value="PDZ"/>
    <property type="match status" value="1"/>
</dbReference>
<organism evidence="2 3">
    <name type="scientific">Spirosoma profusum</name>
    <dbReference type="NCBI Taxonomy" id="2771354"/>
    <lineage>
        <taxon>Bacteria</taxon>
        <taxon>Pseudomonadati</taxon>
        <taxon>Bacteroidota</taxon>
        <taxon>Cytophagia</taxon>
        <taxon>Cytophagales</taxon>
        <taxon>Cytophagaceae</taxon>
        <taxon>Spirosoma</taxon>
    </lineage>
</organism>
<evidence type="ECO:0000313" key="3">
    <source>
        <dbReference type="Proteomes" id="UP000598820"/>
    </source>
</evidence>
<keyword evidence="3" id="KW-1185">Reference proteome</keyword>
<dbReference type="PROSITE" id="PS50106">
    <property type="entry name" value="PDZ"/>
    <property type="match status" value="1"/>
</dbReference>